<feature type="transmembrane region" description="Helical" evidence="1">
    <location>
        <begin position="37"/>
        <end position="57"/>
    </location>
</feature>
<organism evidence="2 3">
    <name type="scientific">Candidatus Devosia phytovorans</name>
    <dbReference type="NCBI Taxonomy" id="3121372"/>
    <lineage>
        <taxon>Bacteria</taxon>
        <taxon>Pseudomonadati</taxon>
        <taxon>Pseudomonadota</taxon>
        <taxon>Alphaproteobacteria</taxon>
        <taxon>Hyphomicrobiales</taxon>
        <taxon>Devosiaceae</taxon>
        <taxon>Devosia</taxon>
    </lineage>
</organism>
<reference evidence="2" key="1">
    <citation type="submission" date="2023-03" db="EMBL/GenBank/DDBJ databases">
        <title>Andean soil-derived lignocellulolytic bacterial consortium as a source of novel taxa and putative plastic-active enzymes.</title>
        <authorList>
            <person name="Diaz-Garcia L."/>
            <person name="Chuvochina M."/>
            <person name="Feuerriegel G."/>
            <person name="Bunk B."/>
            <person name="Sproer C."/>
            <person name="Streit W.R."/>
            <person name="Rodriguez L.M."/>
            <person name="Overmann J."/>
            <person name="Jimenez D.J."/>
        </authorList>
    </citation>
    <scope>NUCLEOTIDE SEQUENCE</scope>
    <source>
        <strain evidence="2">MAG 4196</strain>
    </source>
</reference>
<name>A0AAJ6B1G6_9HYPH</name>
<gene>
    <name evidence="2" type="ORF">P0Y65_05785</name>
</gene>
<feature type="transmembrane region" description="Helical" evidence="1">
    <location>
        <begin position="146"/>
        <end position="169"/>
    </location>
</feature>
<dbReference type="EMBL" id="CP119312">
    <property type="protein sequence ID" value="WEK05766.1"/>
    <property type="molecule type" value="Genomic_DNA"/>
</dbReference>
<evidence type="ECO:0000313" key="3">
    <source>
        <dbReference type="Proteomes" id="UP001217476"/>
    </source>
</evidence>
<sequence>MAEVELKVLLDDVRARDVALFNTIAASDRQSVALFRIYVTMILALMSGIAALVAAPPFAERPWLVSGAIIAAIGLAGACWLCFRAIKTANVGAPGRSADFWQWATRPDVTEEALIEEYLKKSFESQTANHLVNAKSGFAMRWAKRLGLSAVILGGLVAVIGVTNLWSYVETYRHSLGSPNAQAAVAAEAAEAVEAVGSGPVDP</sequence>
<keyword evidence="1" id="KW-0812">Transmembrane</keyword>
<accession>A0AAJ6B1G6</accession>
<dbReference type="AlphaFoldDB" id="A0AAJ6B1G6"/>
<feature type="transmembrane region" description="Helical" evidence="1">
    <location>
        <begin position="63"/>
        <end position="83"/>
    </location>
</feature>
<protein>
    <submittedName>
        <fullName evidence="2">Uncharacterized protein</fullName>
    </submittedName>
</protein>
<evidence type="ECO:0000256" key="1">
    <source>
        <dbReference type="SAM" id="Phobius"/>
    </source>
</evidence>
<keyword evidence="1" id="KW-1133">Transmembrane helix</keyword>
<keyword evidence="1" id="KW-0472">Membrane</keyword>
<proteinExistence type="predicted"/>
<dbReference type="Proteomes" id="UP001217476">
    <property type="component" value="Chromosome"/>
</dbReference>
<evidence type="ECO:0000313" key="2">
    <source>
        <dbReference type="EMBL" id="WEK05766.1"/>
    </source>
</evidence>